<evidence type="ECO:0000256" key="10">
    <source>
        <dbReference type="RuleBase" id="RU361207"/>
    </source>
</evidence>
<dbReference type="OrthoDB" id="9761577at2"/>
<comment type="similarity">
    <text evidence="2 10">Belongs to the disproportionating enzyme family.</text>
</comment>
<dbReference type="PANTHER" id="PTHR32438:SF5">
    <property type="entry name" value="4-ALPHA-GLUCANOTRANSFERASE DPE1, CHLOROPLASTIC_AMYLOPLASTIC"/>
    <property type="match status" value="1"/>
</dbReference>
<evidence type="ECO:0000256" key="9">
    <source>
        <dbReference type="ARBA" id="ARBA00031501"/>
    </source>
</evidence>
<keyword evidence="5 10" id="KW-0328">Glycosyltransferase</keyword>
<dbReference type="RefSeq" id="WP_006001256.1">
    <property type="nucleotide sequence ID" value="NZ_AAEW02000012.1"/>
</dbReference>
<evidence type="ECO:0000313" key="12">
    <source>
        <dbReference type="Proteomes" id="UP000005695"/>
    </source>
</evidence>
<dbReference type="NCBIfam" id="TIGR00217">
    <property type="entry name" value="malQ"/>
    <property type="match status" value="1"/>
</dbReference>
<evidence type="ECO:0000256" key="5">
    <source>
        <dbReference type="ARBA" id="ARBA00022676"/>
    </source>
</evidence>
<evidence type="ECO:0000256" key="8">
    <source>
        <dbReference type="ARBA" id="ARBA00031423"/>
    </source>
</evidence>
<proteinExistence type="inferred from homology"/>
<keyword evidence="7 10" id="KW-0119">Carbohydrate metabolism</keyword>
<keyword evidence="6 10" id="KW-0808">Transferase</keyword>
<evidence type="ECO:0000256" key="3">
    <source>
        <dbReference type="ARBA" id="ARBA00012560"/>
    </source>
</evidence>
<evidence type="ECO:0000256" key="1">
    <source>
        <dbReference type="ARBA" id="ARBA00000439"/>
    </source>
</evidence>
<evidence type="ECO:0000256" key="4">
    <source>
        <dbReference type="ARBA" id="ARBA00020295"/>
    </source>
</evidence>
<evidence type="ECO:0000256" key="6">
    <source>
        <dbReference type="ARBA" id="ARBA00022679"/>
    </source>
</evidence>
<organism evidence="11 12">
    <name type="scientific">Desulfuromonas acetoxidans (strain DSM 684 / 11070)</name>
    <dbReference type="NCBI Taxonomy" id="281689"/>
    <lineage>
        <taxon>Bacteria</taxon>
        <taxon>Pseudomonadati</taxon>
        <taxon>Thermodesulfobacteriota</taxon>
        <taxon>Desulfuromonadia</taxon>
        <taxon>Desulfuromonadales</taxon>
        <taxon>Desulfuromonadaceae</taxon>
        <taxon>Desulfuromonas</taxon>
    </lineage>
</organism>
<comment type="caution">
    <text evidence="11">The sequence shown here is derived from an EMBL/GenBank/DDBJ whole genome shotgun (WGS) entry which is preliminary data.</text>
</comment>
<evidence type="ECO:0000256" key="7">
    <source>
        <dbReference type="ARBA" id="ARBA00023277"/>
    </source>
</evidence>
<reference evidence="11" key="1">
    <citation type="submission" date="2006-05" db="EMBL/GenBank/DDBJ databases">
        <title>Annotation of the draft genome assembly of Desulfuromonas acetoxidans DSM 684.</title>
        <authorList>
            <consortium name="US DOE Joint Genome Institute (JGI-ORNL)"/>
            <person name="Larimer F."/>
            <person name="Land M."/>
            <person name="Hauser L."/>
        </authorList>
    </citation>
    <scope>NUCLEOTIDE SEQUENCE [LARGE SCALE GENOMIC DNA]</scope>
    <source>
        <strain evidence="11">DSM 684</strain>
    </source>
</reference>
<dbReference type="Gene3D" id="3.20.20.80">
    <property type="entry name" value="Glycosidases"/>
    <property type="match status" value="2"/>
</dbReference>
<name>Q1JYB7_DESA6</name>
<dbReference type="InterPro" id="IPR003385">
    <property type="entry name" value="Glyco_hydro_77"/>
</dbReference>
<comment type="catalytic activity">
    <reaction evidence="1 10">
        <text>Transfers a segment of a (1-&gt;4)-alpha-D-glucan to a new position in an acceptor, which may be glucose or a (1-&gt;4)-alpha-D-glucan.</text>
        <dbReference type="EC" id="2.4.1.25"/>
    </reaction>
</comment>
<evidence type="ECO:0000256" key="2">
    <source>
        <dbReference type="ARBA" id="ARBA00005684"/>
    </source>
</evidence>
<dbReference type="PANTHER" id="PTHR32438">
    <property type="entry name" value="4-ALPHA-GLUCANOTRANSFERASE DPE1, CHLOROPLASTIC/AMYLOPLASTIC"/>
    <property type="match status" value="1"/>
</dbReference>
<protein>
    <recommendedName>
        <fullName evidence="4 10">4-alpha-glucanotransferase</fullName>
        <ecNumber evidence="3 10">2.4.1.25</ecNumber>
    </recommendedName>
    <alternativeName>
        <fullName evidence="8 10">Amylomaltase</fullName>
    </alternativeName>
    <alternativeName>
        <fullName evidence="9 10">Disproportionating enzyme</fullName>
    </alternativeName>
</protein>
<reference evidence="11" key="2">
    <citation type="submission" date="2006-05" db="EMBL/GenBank/DDBJ databases">
        <title>Sequencing of the draft genome and assembly of Desulfuromonas acetoxidans DSM 684.</title>
        <authorList>
            <consortium name="US DOE Joint Genome Institute (JGI-PGF)"/>
            <person name="Copeland A."/>
            <person name="Lucas S."/>
            <person name="Lapidus A."/>
            <person name="Barry K."/>
            <person name="Detter J.C."/>
            <person name="Glavina del Rio T."/>
            <person name="Hammon N."/>
            <person name="Israni S."/>
            <person name="Dalin E."/>
            <person name="Tice H."/>
            <person name="Bruce D."/>
            <person name="Pitluck S."/>
            <person name="Richardson P."/>
        </authorList>
    </citation>
    <scope>NUCLEOTIDE SEQUENCE [LARGE SCALE GENOMIC DNA]</scope>
    <source>
        <strain evidence="11">DSM 684</strain>
    </source>
</reference>
<dbReference type="EMBL" id="AAEW02000012">
    <property type="protein sequence ID" value="EAT15289.1"/>
    <property type="molecule type" value="Genomic_DNA"/>
</dbReference>
<evidence type="ECO:0000313" key="11">
    <source>
        <dbReference type="EMBL" id="EAT15289.1"/>
    </source>
</evidence>
<dbReference type="InterPro" id="IPR017853">
    <property type="entry name" value="GH"/>
</dbReference>
<dbReference type="Pfam" id="PF02446">
    <property type="entry name" value="Glyco_hydro_77"/>
    <property type="match status" value="2"/>
</dbReference>
<dbReference type="SUPFAM" id="SSF51445">
    <property type="entry name" value="(Trans)glycosidases"/>
    <property type="match status" value="1"/>
</dbReference>
<keyword evidence="12" id="KW-1185">Reference proteome</keyword>
<dbReference type="EC" id="2.4.1.25" evidence="3 10"/>
<dbReference type="GO" id="GO:0004134">
    <property type="term" value="F:4-alpha-glucanotransferase activity"/>
    <property type="evidence" value="ECO:0007669"/>
    <property type="project" value="UniProtKB-EC"/>
</dbReference>
<gene>
    <name evidence="11" type="ORF">Dace_1258</name>
</gene>
<dbReference type="AlphaFoldDB" id="Q1JYB7"/>
<sequence>MTRTAGVLLHPTSLPGGTLDHEVIRFLDWMSDAGLRLWQMLPLGVPHDDRSPYQSLSCHALNPALLPAEQEAIDDAEYRRFVDEQQWWLDDYAFFVVLRGLFNKKSWSEWPEPLRFRDTHALAAIRERHHNELEALKKEQYRLFLRWEQVREAAHRRGITLFGDVPIAVAYDSVDVWANPELFKLDENLQPTVVAGVPPDYFSETGQRWGNPHYNWQLMERSGFHWWRQRIAMALTKVDLLRIDHFRGLEALWEIPAAAETAIDGTWVKTPGRALLETLRQDFPHMPFVAEDLGVITEDVVALRDDFDLPGLSVLQFGFDGMADNPHRIDNQVENSVVYTGTHDNNTTRGWFESLDEKLQQQVIAELPTDAGDMPWPVIVAALQSPAERAMVPMQDWLGLNEQHRLNTPGTVEGNWNWHFGWDQVAPTLAATIRDWLNRCDRL</sequence>
<dbReference type="Proteomes" id="UP000005695">
    <property type="component" value="Unassembled WGS sequence"/>
</dbReference>
<dbReference type="GO" id="GO:0005975">
    <property type="term" value="P:carbohydrate metabolic process"/>
    <property type="evidence" value="ECO:0007669"/>
    <property type="project" value="InterPro"/>
</dbReference>
<accession>Q1JYB7</accession>